<gene>
    <name evidence="1" type="ORF">STAS_09425</name>
</gene>
<evidence type="ECO:0000313" key="1">
    <source>
        <dbReference type="EMBL" id="GER33300.1"/>
    </source>
</evidence>
<comment type="caution">
    <text evidence="1">The sequence shown here is derived from an EMBL/GenBank/DDBJ whole genome shotgun (WGS) entry which is preliminary data.</text>
</comment>
<dbReference type="EMBL" id="BKCP01004738">
    <property type="protein sequence ID" value="GER33300.1"/>
    <property type="molecule type" value="Genomic_DNA"/>
</dbReference>
<accession>A0A5A7PKM4</accession>
<proteinExistence type="predicted"/>
<organism evidence="1 2">
    <name type="scientific">Striga asiatica</name>
    <name type="common">Asiatic witchweed</name>
    <name type="synonym">Buchnera asiatica</name>
    <dbReference type="NCBI Taxonomy" id="4170"/>
    <lineage>
        <taxon>Eukaryota</taxon>
        <taxon>Viridiplantae</taxon>
        <taxon>Streptophyta</taxon>
        <taxon>Embryophyta</taxon>
        <taxon>Tracheophyta</taxon>
        <taxon>Spermatophyta</taxon>
        <taxon>Magnoliopsida</taxon>
        <taxon>eudicotyledons</taxon>
        <taxon>Gunneridae</taxon>
        <taxon>Pentapetalae</taxon>
        <taxon>asterids</taxon>
        <taxon>lamiids</taxon>
        <taxon>Lamiales</taxon>
        <taxon>Orobanchaceae</taxon>
        <taxon>Buchnereae</taxon>
        <taxon>Striga</taxon>
    </lineage>
</organism>
<sequence>MEIHKLIEKIVNQNQKTYENWGGKRGSKHCSLEWVGSDAGAVTRYLVLLDTWIHVKKEKNDYPAHLSGPAHIYRAPREATVEVGEGGVAVNDDDASIAADVCEGLVVGEWWRVVGPPWRKLNRWKK</sequence>
<keyword evidence="2" id="KW-1185">Reference proteome</keyword>
<dbReference type="AlphaFoldDB" id="A0A5A7PKM4"/>
<protein>
    <submittedName>
        <fullName evidence="1">HTH-type transcriptional regulator BetI</fullName>
    </submittedName>
</protein>
<evidence type="ECO:0000313" key="2">
    <source>
        <dbReference type="Proteomes" id="UP000325081"/>
    </source>
</evidence>
<name>A0A5A7PKM4_STRAF</name>
<reference evidence="2" key="1">
    <citation type="journal article" date="2019" name="Curr. Biol.">
        <title>Genome Sequence of Striga asiatica Provides Insight into the Evolution of Plant Parasitism.</title>
        <authorList>
            <person name="Yoshida S."/>
            <person name="Kim S."/>
            <person name="Wafula E.K."/>
            <person name="Tanskanen J."/>
            <person name="Kim Y.M."/>
            <person name="Honaas L."/>
            <person name="Yang Z."/>
            <person name="Spallek T."/>
            <person name="Conn C.E."/>
            <person name="Ichihashi Y."/>
            <person name="Cheong K."/>
            <person name="Cui S."/>
            <person name="Der J.P."/>
            <person name="Gundlach H."/>
            <person name="Jiao Y."/>
            <person name="Hori C."/>
            <person name="Ishida J.K."/>
            <person name="Kasahara H."/>
            <person name="Kiba T."/>
            <person name="Kim M.S."/>
            <person name="Koo N."/>
            <person name="Laohavisit A."/>
            <person name="Lee Y.H."/>
            <person name="Lumba S."/>
            <person name="McCourt P."/>
            <person name="Mortimer J.C."/>
            <person name="Mutuku J.M."/>
            <person name="Nomura T."/>
            <person name="Sasaki-Sekimoto Y."/>
            <person name="Seto Y."/>
            <person name="Wang Y."/>
            <person name="Wakatake T."/>
            <person name="Sakakibara H."/>
            <person name="Demura T."/>
            <person name="Yamaguchi S."/>
            <person name="Yoneyama K."/>
            <person name="Manabe R.I."/>
            <person name="Nelson D.C."/>
            <person name="Schulman A.H."/>
            <person name="Timko M.P."/>
            <person name="dePamphilis C.W."/>
            <person name="Choi D."/>
            <person name="Shirasu K."/>
        </authorList>
    </citation>
    <scope>NUCLEOTIDE SEQUENCE [LARGE SCALE GENOMIC DNA]</scope>
    <source>
        <strain evidence="2">cv. UVA1</strain>
    </source>
</reference>
<dbReference type="Proteomes" id="UP000325081">
    <property type="component" value="Unassembled WGS sequence"/>
</dbReference>